<comment type="catalytic activity">
    <reaction evidence="17">
        <text>ATP-dependent breakage, passage and rejoining of double-stranded DNA.</text>
        <dbReference type="EC" id="5.6.2.2"/>
    </reaction>
</comment>
<evidence type="ECO:0000259" key="20">
    <source>
        <dbReference type="PROSITE" id="PS52040"/>
    </source>
</evidence>
<dbReference type="SUPFAM" id="SSF56112">
    <property type="entry name" value="Protein kinase-like (PK-like)"/>
    <property type="match status" value="1"/>
</dbReference>
<keyword evidence="11" id="KW-0067">ATP-binding</keyword>
<dbReference type="InterPro" id="IPR011992">
    <property type="entry name" value="EF-hand-dom_pair"/>
</dbReference>
<feature type="active site" description="O-(5'-phospho-DNA)-tyrosine intermediate" evidence="17">
    <location>
        <position position="189"/>
    </location>
</feature>
<evidence type="ECO:0000256" key="9">
    <source>
        <dbReference type="ARBA" id="ARBA00022777"/>
    </source>
</evidence>
<dbReference type="PANTHER" id="PTHR43493">
    <property type="entry name" value="DNA GYRASE/TOPOISOMERASE SUBUNIT A"/>
    <property type="match status" value="1"/>
</dbReference>
<dbReference type="GO" id="GO:0003918">
    <property type="term" value="F:DNA topoisomerase type II (double strand cut, ATP-hydrolyzing) activity"/>
    <property type="evidence" value="ECO:0007669"/>
    <property type="project" value="UniProtKB-EC"/>
</dbReference>
<evidence type="ECO:0000256" key="17">
    <source>
        <dbReference type="PROSITE-ProRule" id="PRU01384"/>
    </source>
</evidence>
<dbReference type="PROSITE" id="PS50222">
    <property type="entry name" value="EF_HAND_2"/>
    <property type="match status" value="4"/>
</dbReference>
<evidence type="ECO:0000256" key="12">
    <source>
        <dbReference type="ARBA" id="ARBA00023029"/>
    </source>
</evidence>
<dbReference type="InterPro" id="IPR011009">
    <property type="entry name" value="Kinase-like_dom_sf"/>
</dbReference>
<evidence type="ECO:0000256" key="14">
    <source>
        <dbReference type="ARBA" id="ARBA00023235"/>
    </source>
</evidence>
<dbReference type="FunFam" id="1.10.238.10:FF:000015">
    <property type="entry name" value="Calcium-dependent protein kinase 1"/>
    <property type="match status" value="1"/>
</dbReference>
<evidence type="ECO:0000256" key="15">
    <source>
        <dbReference type="ARBA" id="ARBA00047899"/>
    </source>
</evidence>
<dbReference type="EC" id="2.7.11.1" evidence="2"/>
<dbReference type="Gene3D" id="3.90.199.10">
    <property type="entry name" value="Topoisomerase II, domain 5"/>
    <property type="match status" value="1"/>
</dbReference>
<comment type="catalytic activity">
    <reaction evidence="16">
        <text>L-seryl-[protein] + ATP = O-phospho-L-seryl-[protein] + ADP + H(+)</text>
        <dbReference type="Rhea" id="RHEA:17989"/>
        <dbReference type="Rhea" id="RHEA-COMP:9863"/>
        <dbReference type="Rhea" id="RHEA-COMP:11604"/>
        <dbReference type="ChEBI" id="CHEBI:15378"/>
        <dbReference type="ChEBI" id="CHEBI:29999"/>
        <dbReference type="ChEBI" id="CHEBI:30616"/>
        <dbReference type="ChEBI" id="CHEBI:83421"/>
        <dbReference type="ChEBI" id="CHEBI:456216"/>
        <dbReference type="EC" id="2.7.11.1"/>
    </reaction>
</comment>
<evidence type="ECO:0000256" key="1">
    <source>
        <dbReference type="ARBA" id="ARBA00008263"/>
    </source>
</evidence>
<dbReference type="GO" id="GO:0005509">
    <property type="term" value="F:calcium ion binding"/>
    <property type="evidence" value="ECO:0007669"/>
    <property type="project" value="InterPro"/>
</dbReference>
<evidence type="ECO:0000256" key="8">
    <source>
        <dbReference type="ARBA" id="ARBA00022741"/>
    </source>
</evidence>
<evidence type="ECO:0000256" key="3">
    <source>
        <dbReference type="ARBA" id="ARBA00022527"/>
    </source>
</evidence>
<comment type="caution">
    <text evidence="21">The sequence shown here is derived from an EMBL/GenBank/DDBJ whole genome shotgun (WGS) entry which is preliminary data.</text>
</comment>
<dbReference type="InterPro" id="IPR002048">
    <property type="entry name" value="EF_hand_dom"/>
</dbReference>
<evidence type="ECO:0000256" key="11">
    <source>
        <dbReference type="ARBA" id="ARBA00022840"/>
    </source>
</evidence>
<sequence length="558" mass="61715">MSLSSTLRLSSSLLRRSLSHPRHFRFPLSNPLRRLRRTQPSGLRFISSLPPQSSNNGGLIISGDENSNGGGDPRIVPFELHKEATESYMSYALSVLLGRALPDVRDGLKPVHRRILFAMHELGMSSKKPYKKSARVVGEVLGKFHPHGDTAVYDSLVRMAQSFSLRCPLIQGHGNFGSIDADPAAAMRYTECRLDPLAEAVLLADLDHDTVDFVPNFDNSQKEPTVLPARLPALLLNGASGIAVGMATNIPPHNLGELVDVLCALIHNPEATLQELLEYMPAPDFPTGGTIMGNLGLRPMSHLCIFEQVLHGDLDFSSDPWPSISEGAKDLVQKMLVRDPKRRLTAHQVLCHPWVQIDGVAPDKPLDSAVLSRMKQFSAMNKFKKMALRVIAESLSEEEIAGLKEMFKMIDADNSGQITFEELKVGLKRVGANLKESEILDLMQAADVDNSGTIDYKEFIAATLHLNKIEREDHLFAAFSYFDKDDSGFITHDELQQACEEFGVEDARIEEMICDVDQDKDGRIDYNEFVAMMQKGSIMGGGPMKMGLEKSISISLKH</sequence>
<evidence type="ECO:0000256" key="2">
    <source>
        <dbReference type="ARBA" id="ARBA00012513"/>
    </source>
</evidence>
<dbReference type="SMART" id="SM00054">
    <property type="entry name" value="EFh"/>
    <property type="match status" value="4"/>
</dbReference>
<feature type="region of interest" description="Disordered" evidence="18">
    <location>
        <begin position="44"/>
        <end position="72"/>
    </location>
</feature>
<feature type="domain" description="EF-hand" evidence="19">
    <location>
        <begin position="398"/>
        <end position="433"/>
    </location>
</feature>
<dbReference type="EMBL" id="QGKX02001521">
    <property type="protein sequence ID" value="KAF3513588.1"/>
    <property type="molecule type" value="Genomic_DNA"/>
</dbReference>
<feature type="domain" description="EF-hand" evidence="19">
    <location>
        <begin position="434"/>
        <end position="469"/>
    </location>
</feature>
<feature type="domain" description="EF-hand" evidence="19">
    <location>
        <begin position="470"/>
        <end position="505"/>
    </location>
</feature>
<dbReference type="InterPro" id="IPR013760">
    <property type="entry name" value="Topo_IIA-like_dom_sf"/>
</dbReference>
<dbReference type="FunFam" id="3.90.199.10:FF:000001">
    <property type="entry name" value="DNA gyrase subunit A"/>
    <property type="match status" value="1"/>
</dbReference>
<protein>
    <recommendedName>
        <fullName evidence="2">non-specific serine/threonine protein kinase</fullName>
        <ecNumber evidence="2">2.7.11.1</ecNumber>
    </recommendedName>
</protein>
<organism evidence="21 22">
    <name type="scientific">Brassica cretica</name>
    <name type="common">Mustard</name>
    <dbReference type="NCBI Taxonomy" id="69181"/>
    <lineage>
        <taxon>Eukaryota</taxon>
        <taxon>Viridiplantae</taxon>
        <taxon>Streptophyta</taxon>
        <taxon>Embryophyta</taxon>
        <taxon>Tracheophyta</taxon>
        <taxon>Spermatophyta</taxon>
        <taxon>Magnoliopsida</taxon>
        <taxon>eudicotyledons</taxon>
        <taxon>Gunneridae</taxon>
        <taxon>Pentapetalae</taxon>
        <taxon>rosids</taxon>
        <taxon>malvids</taxon>
        <taxon>Brassicales</taxon>
        <taxon>Brassicaceae</taxon>
        <taxon>Brassiceae</taxon>
        <taxon>Brassica</taxon>
    </lineage>
</organism>
<dbReference type="Gene3D" id="1.10.238.10">
    <property type="entry name" value="EF-hand"/>
    <property type="match status" value="1"/>
</dbReference>
<dbReference type="PANTHER" id="PTHR43493:SF5">
    <property type="entry name" value="DNA GYRASE SUBUNIT A, CHLOROPLASTIC_MITOCHONDRIAL"/>
    <property type="match status" value="1"/>
</dbReference>
<dbReference type="InterPro" id="IPR050220">
    <property type="entry name" value="Type_II_DNA_Topoisomerases"/>
</dbReference>
<dbReference type="GO" id="GO:0009330">
    <property type="term" value="C:DNA topoisomerase type II (double strand cut, ATP-hydrolyzing) complex"/>
    <property type="evidence" value="ECO:0007669"/>
    <property type="project" value="TreeGrafter"/>
</dbReference>
<keyword evidence="5" id="KW-0808">Transferase</keyword>
<keyword evidence="4" id="KW-0597">Phosphoprotein</keyword>
<dbReference type="GO" id="GO:0005524">
    <property type="term" value="F:ATP binding"/>
    <property type="evidence" value="ECO:0007669"/>
    <property type="project" value="UniProtKB-KW"/>
</dbReference>
<dbReference type="SUPFAM" id="SSF47473">
    <property type="entry name" value="EF-hand"/>
    <property type="match status" value="1"/>
</dbReference>
<evidence type="ECO:0000256" key="4">
    <source>
        <dbReference type="ARBA" id="ARBA00022553"/>
    </source>
</evidence>
<keyword evidence="8" id="KW-0547">Nucleotide-binding</keyword>
<dbReference type="CDD" id="cd00051">
    <property type="entry name" value="EFh"/>
    <property type="match status" value="2"/>
</dbReference>
<dbReference type="AlphaFoldDB" id="A0A8S9P969"/>
<evidence type="ECO:0000256" key="16">
    <source>
        <dbReference type="ARBA" id="ARBA00048679"/>
    </source>
</evidence>
<keyword evidence="14 17" id="KW-0413">Isomerase</keyword>
<keyword evidence="9" id="KW-0418">Kinase</keyword>
<dbReference type="InterPro" id="IPR018247">
    <property type="entry name" value="EF_Hand_1_Ca_BS"/>
</dbReference>
<accession>A0A8S9P969</accession>
<dbReference type="Gene3D" id="1.10.510.10">
    <property type="entry name" value="Transferase(Phosphotransferase) domain 1"/>
    <property type="match status" value="1"/>
</dbReference>
<comment type="catalytic activity">
    <reaction evidence="15">
        <text>L-threonyl-[protein] + ATP = O-phospho-L-threonyl-[protein] + ADP + H(+)</text>
        <dbReference type="Rhea" id="RHEA:46608"/>
        <dbReference type="Rhea" id="RHEA-COMP:11060"/>
        <dbReference type="Rhea" id="RHEA-COMP:11605"/>
        <dbReference type="ChEBI" id="CHEBI:15378"/>
        <dbReference type="ChEBI" id="CHEBI:30013"/>
        <dbReference type="ChEBI" id="CHEBI:30616"/>
        <dbReference type="ChEBI" id="CHEBI:61977"/>
        <dbReference type="ChEBI" id="CHEBI:456216"/>
        <dbReference type="EC" id="2.7.11.1"/>
    </reaction>
</comment>
<dbReference type="SUPFAM" id="SSF56719">
    <property type="entry name" value="Type II DNA topoisomerase"/>
    <property type="match status" value="1"/>
</dbReference>
<feature type="domain" description="Topo IIA-type catalytic" evidence="20">
    <location>
        <begin position="101"/>
        <end position="281"/>
    </location>
</feature>
<dbReference type="GO" id="GO:0006265">
    <property type="term" value="P:DNA topological change"/>
    <property type="evidence" value="ECO:0007669"/>
    <property type="project" value="UniProtKB-UniRule"/>
</dbReference>
<evidence type="ECO:0000256" key="18">
    <source>
        <dbReference type="SAM" id="MobiDB-lite"/>
    </source>
</evidence>
<evidence type="ECO:0000313" key="21">
    <source>
        <dbReference type="EMBL" id="KAF3513588.1"/>
    </source>
</evidence>
<dbReference type="GO" id="GO:0003677">
    <property type="term" value="F:DNA binding"/>
    <property type="evidence" value="ECO:0007669"/>
    <property type="project" value="UniProtKB-UniRule"/>
</dbReference>
<keyword evidence="6" id="KW-0479">Metal-binding</keyword>
<evidence type="ECO:0000256" key="5">
    <source>
        <dbReference type="ARBA" id="ARBA00022679"/>
    </source>
</evidence>
<proteinExistence type="inferred from homology"/>
<keyword evidence="13 17" id="KW-0238">DNA-binding</keyword>
<evidence type="ECO:0000256" key="10">
    <source>
        <dbReference type="ARBA" id="ARBA00022837"/>
    </source>
</evidence>
<name>A0A8S9P969_BRACR</name>
<evidence type="ECO:0000256" key="6">
    <source>
        <dbReference type="ARBA" id="ARBA00022723"/>
    </source>
</evidence>
<comment type="similarity">
    <text evidence="1">Belongs to the type II topoisomerase GyrA/ParC subunit family.</text>
</comment>
<keyword evidence="10" id="KW-0106">Calcium</keyword>
<dbReference type="Pfam" id="PF00069">
    <property type="entry name" value="Pkinase"/>
    <property type="match status" value="1"/>
</dbReference>
<gene>
    <name evidence="21" type="ORF">F2Q69_00003237</name>
</gene>
<dbReference type="SMART" id="SM00434">
    <property type="entry name" value="TOP4c"/>
    <property type="match status" value="1"/>
</dbReference>
<dbReference type="PROSITE" id="PS52040">
    <property type="entry name" value="TOPO_IIA"/>
    <property type="match status" value="1"/>
</dbReference>
<dbReference type="InterPro" id="IPR000719">
    <property type="entry name" value="Prot_kinase_dom"/>
</dbReference>
<dbReference type="Pfam" id="PF13499">
    <property type="entry name" value="EF-hand_7"/>
    <property type="match status" value="2"/>
</dbReference>
<evidence type="ECO:0000256" key="7">
    <source>
        <dbReference type="ARBA" id="ARBA00022737"/>
    </source>
</evidence>
<dbReference type="Proteomes" id="UP000712600">
    <property type="component" value="Unassembled WGS sequence"/>
</dbReference>
<dbReference type="GO" id="GO:0004674">
    <property type="term" value="F:protein serine/threonine kinase activity"/>
    <property type="evidence" value="ECO:0007669"/>
    <property type="project" value="UniProtKB-KW"/>
</dbReference>
<keyword evidence="7" id="KW-0677">Repeat</keyword>
<reference evidence="21" key="1">
    <citation type="submission" date="2019-12" db="EMBL/GenBank/DDBJ databases">
        <title>Genome sequencing and annotation of Brassica cretica.</title>
        <authorList>
            <person name="Studholme D.J."/>
            <person name="Sarris P."/>
        </authorList>
    </citation>
    <scope>NUCLEOTIDE SEQUENCE</scope>
    <source>
        <strain evidence="21">PFS-109/04</strain>
        <tissue evidence="21">Leaf</tissue>
    </source>
</reference>
<evidence type="ECO:0000259" key="19">
    <source>
        <dbReference type="PROSITE" id="PS50222"/>
    </source>
</evidence>
<keyword evidence="12 17" id="KW-0799">Topoisomerase</keyword>
<dbReference type="GO" id="GO:0005737">
    <property type="term" value="C:cytoplasm"/>
    <property type="evidence" value="ECO:0007669"/>
    <property type="project" value="TreeGrafter"/>
</dbReference>
<dbReference type="Pfam" id="PF00521">
    <property type="entry name" value="DNA_topoisoIV"/>
    <property type="match status" value="1"/>
</dbReference>
<dbReference type="InterPro" id="IPR013758">
    <property type="entry name" value="Topo_IIA_A/C_ab"/>
</dbReference>
<keyword evidence="3" id="KW-0723">Serine/threonine-protein kinase</keyword>
<dbReference type="InterPro" id="IPR002205">
    <property type="entry name" value="Topo_IIA_dom_A"/>
</dbReference>
<dbReference type="PROSITE" id="PS00018">
    <property type="entry name" value="EF_HAND_1"/>
    <property type="match status" value="4"/>
</dbReference>
<evidence type="ECO:0000256" key="13">
    <source>
        <dbReference type="ARBA" id="ARBA00023125"/>
    </source>
</evidence>
<evidence type="ECO:0000313" key="22">
    <source>
        <dbReference type="Proteomes" id="UP000712600"/>
    </source>
</evidence>
<feature type="domain" description="EF-hand" evidence="19">
    <location>
        <begin position="506"/>
        <end position="539"/>
    </location>
</feature>